<dbReference type="EMBL" id="FNHS01000039">
    <property type="protein sequence ID" value="SDO69542.1"/>
    <property type="molecule type" value="Genomic_DNA"/>
</dbReference>
<evidence type="ECO:0000313" key="3">
    <source>
        <dbReference type="Proteomes" id="UP000198704"/>
    </source>
</evidence>
<keyword evidence="3" id="KW-1185">Reference proteome</keyword>
<dbReference type="PANTHER" id="PTHR43300">
    <property type="entry name" value="ACETYLTRANSFERASE"/>
    <property type="match status" value="1"/>
</dbReference>
<dbReference type="STRING" id="582672.SAMN05216360_1391"/>
<dbReference type="CDD" id="cd03349">
    <property type="entry name" value="LbH_XAT"/>
    <property type="match status" value="1"/>
</dbReference>
<dbReference type="InterPro" id="IPR011004">
    <property type="entry name" value="Trimer_LpxA-like_sf"/>
</dbReference>
<accession>A0A1H0LMU5</accession>
<dbReference type="AlphaFoldDB" id="A0A1H0LMU5"/>
<protein>
    <submittedName>
        <fullName evidence="2">Acetyltransferase (Isoleucine patch superfamily)</fullName>
    </submittedName>
</protein>
<sequence>MLSALKSSSQHGIVVDPSTRELRHASLMSDGIAFFAWISTDRRRALGFAEDLKPIVVPEDGAPHAVLPLRCATLDRAIVLKLFDGSLAGQGTLGEPIRFGSGWPSLWQCQPVADKDLPADIARLMPSLHTVSLMTPGDDLIRLSRVAPHPETTALARAILRFCSHDETVQAVAEAAAGQNYPSLFDAFRERLLPHAYDLRAFHPLIDWGGPADCVRAGAHTYGSPRILYYPPATVSFGRYCSIAEDVTIILANHVMSGATTYPFKLEQYRWPSQIARNIRDFVARDVVVGHDVWIGRGTTILCGARIGDGAIIGADCVIRGTIPPYSVVVGNPGTVIRYRYEPAIIERFLKLRWWDWPDWKVDRHSVRMLSADPVAFLEAAEADNT</sequence>
<evidence type="ECO:0000313" key="2">
    <source>
        <dbReference type="EMBL" id="SDO69542.1"/>
    </source>
</evidence>
<dbReference type="SUPFAM" id="SSF51161">
    <property type="entry name" value="Trimeric LpxA-like enzymes"/>
    <property type="match status" value="1"/>
</dbReference>
<dbReference type="Gene3D" id="2.160.10.10">
    <property type="entry name" value="Hexapeptide repeat proteins"/>
    <property type="match status" value="1"/>
</dbReference>
<name>A0A1H0LMU5_9HYPH</name>
<proteinExistence type="inferred from homology"/>
<dbReference type="InterPro" id="IPR001451">
    <property type="entry name" value="Hexapep"/>
</dbReference>
<dbReference type="GO" id="GO:0016740">
    <property type="term" value="F:transferase activity"/>
    <property type="evidence" value="ECO:0007669"/>
    <property type="project" value="UniProtKB-KW"/>
</dbReference>
<evidence type="ECO:0000256" key="1">
    <source>
        <dbReference type="ARBA" id="ARBA00007274"/>
    </source>
</evidence>
<reference evidence="3" key="1">
    <citation type="submission" date="2016-10" db="EMBL/GenBank/DDBJ databases">
        <authorList>
            <person name="Varghese N."/>
            <person name="Submissions S."/>
        </authorList>
    </citation>
    <scope>NUCLEOTIDE SEQUENCE [LARGE SCALE GENOMIC DNA]</scope>
    <source>
        <strain evidence="3">BL47</strain>
    </source>
</reference>
<comment type="similarity">
    <text evidence="1">Belongs to the transferase hexapeptide repeat family.</text>
</comment>
<dbReference type="RefSeq" id="WP_091723060.1">
    <property type="nucleotide sequence ID" value="NZ_FNHS01000039.1"/>
</dbReference>
<organism evidence="2 3">
    <name type="scientific">Methylobacterium phyllostachyos</name>
    <dbReference type="NCBI Taxonomy" id="582672"/>
    <lineage>
        <taxon>Bacteria</taxon>
        <taxon>Pseudomonadati</taxon>
        <taxon>Pseudomonadota</taxon>
        <taxon>Alphaproteobacteria</taxon>
        <taxon>Hyphomicrobiales</taxon>
        <taxon>Methylobacteriaceae</taxon>
        <taxon>Methylobacterium</taxon>
    </lineage>
</organism>
<keyword evidence="2" id="KW-0808">Transferase</keyword>
<gene>
    <name evidence="2" type="ORF">SAMN05216360_1391</name>
</gene>
<dbReference type="PANTHER" id="PTHR43300:SF11">
    <property type="entry name" value="ACETYLTRANSFERASE RV3034C-RELATED"/>
    <property type="match status" value="1"/>
</dbReference>
<dbReference type="OrthoDB" id="9815592at2"/>
<dbReference type="Pfam" id="PF00132">
    <property type="entry name" value="Hexapep"/>
    <property type="match status" value="1"/>
</dbReference>
<dbReference type="Proteomes" id="UP000198704">
    <property type="component" value="Unassembled WGS sequence"/>
</dbReference>
<dbReference type="InterPro" id="IPR050179">
    <property type="entry name" value="Trans_hexapeptide_repeat"/>
</dbReference>